<reference evidence="3 4" key="1">
    <citation type="submission" date="2015-06" db="EMBL/GenBank/DDBJ databases">
        <authorList>
            <person name="Hoefler B.C."/>
            <person name="Straight P.D."/>
        </authorList>
    </citation>
    <scope>NUCLEOTIDE SEQUENCE [LARGE SCALE GENOMIC DNA]</scope>
    <source>
        <strain evidence="3 4">NRRL 3427</strain>
    </source>
</reference>
<dbReference type="GO" id="GO:0005975">
    <property type="term" value="P:carbohydrate metabolic process"/>
    <property type="evidence" value="ECO:0007669"/>
    <property type="project" value="InterPro"/>
</dbReference>
<dbReference type="PANTHER" id="PTHR31616">
    <property type="entry name" value="TREHALASE"/>
    <property type="match status" value="1"/>
</dbReference>
<dbReference type="Pfam" id="PF19291">
    <property type="entry name" value="TREH_N"/>
    <property type="match status" value="1"/>
</dbReference>
<accession>A0A0L8JFF8</accession>
<dbReference type="Gene3D" id="1.50.10.10">
    <property type="match status" value="1"/>
</dbReference>
<dbReference type="PANTHER" id="PTHR31616:SF0">
    <property type="entry name" value="GLUCAN 1,4-ALPHA-GLUCOSIDASE"/>
    <property type="match status" value="1"/>
</dbReference>
<dbReference type="OrthoDB" id="3902805at2"/>
<dbReference type="PATRIC" id="fig|1938.6.peg.6799"/>
<dbReference type="InterPro" id="IPR008928">
    <property type="entry name" value="6-hairpin_glycosidase_sf"/>
</dbReference>
<dbReference type="SUPFAM" id="SSF48208">
    <property type="entry name" value="Six-hairpin glycosidases"/>
    <property type="match status" value="1"/>
</dbReference>
<name>A0A0L8JFF8_STRVR</name>
<feature type="domain" description="Trehalase-like N-terminal" evidence="2">
    <location>
        <begin position="5"/>
        <end position="143"/>
    </location>
</feature>
<evidence type="ECO:0000259" key="1">
    <source>
        <dbReference type="Pfam" id="PF00723"/>
    </source>
</evidence>
<dbReference type="AlphaFoldDB" id="A0A0L8JFF8"/>
<feature type="domain" description="GH15-like" evidence="1">
    <location>
        <begin position="233"/>
        <end position="601"/>
    </location>
</feature>
<dbReference type="Pfam" id="PF00723">
    <property type="entry name" value="Glyco_hydro_15"/>
    <property type="match status" value="1"/>
</dbReference>
<dbReference type="InterPro" id="IPR012341">
    <property type="entry name" value="6hp_glycosidase-like_sf"/>
</dbReference>
<comment type="caution">
    <text evidence="3">The sequence shown here is derived from an EMBL/GenBank/DDBJ whole genome shotgun (WGS) entry which is preliminary data.</text>
</comment>
<evidence type="ECO:0000313" key="4">
    <source>
        <dbReference type="Proteomes" id="UP000037023"/>
    </source>
</evidence>
<sequence length="616" mass="69273">MDDYPLIEDHGLIGDLQTAALVTTDATIDWFCCPRFDSPSVFGALLDRNKGGHFTVRPVADTYTTKQLYHPDTAVLVTRFMTEAGAGEVVDFMPVTGTTATDRHRIVRMLRCVRGSMTFEGEIAPRFDYGRKPHELHISERGALFSSEDLDLAVHAVREPEDERLLAILPGDNDDLRFSLSLHAGQQRGLVMESAPDGPPREVRLEEFERLFHETVRFWRSWLGQSTYSGRWREAVERSAITLKLMTYAPTGALVAAPTAGLPEQLGGERNWDYRFTWIRDASFSVYALLGMGFKEEASAFINWLHARVKQEVGQENGSGPLNIMYRVDGSADLVEETLGHWEGYRGSAPVRIGNGAATQLQLDIYGEALDSIYFAHEHGMHLDRGGWKALHTLLDWLVDHWDQPGEGLWETRGGRKDFTYGRVMSWVAFDRALRIAYDDGRPAAGGRWVDARDEIYAQVYDRGWDPGKQAFVQHYGDDVLDSSLLRMPTVGFITPDDPMWKSTLDAMERELVSDSLVYRYNPEASPDGLRGSEGTFSLCTFMYVDALARAGRTDMARLVLEKMLTYANHLGLYSEEIDLTGRQLGNFPQAFTHLALIDAAITLDSMLREPRRAGP</sequence>
<proteinExistence type="predicted"/>
<dbReference type="RefSeq" id="WP_033202540.1">
    <property type="nucleotide sequence ID" value="NZ_LGUP01000381.1"/>
</dbReference>
<evidence type="ECO:0000313" key="3">
    <source>
        <dbReference type="EMBL" id="KOG12417.1"/>
    </source>
</evidence>
<organism evidence="3 4">
    <name type="scientific">Streptomyces viridochromogenes</name>
    <dbReference type="NCBI Taxonomy" id="1938"/>
    <lineage>
        <taxon>Bacteria</taxon>
        <taxon>Bacillati</taxon>
        <taxon>Actinomycetota</taxon>
        <taxon>Actinomycetes</taxon>
        <taxon>Kitasatosporales</taxon>
        <taxon>Streptomycetaceae</taxon>
        <taxon>Streptomyces</taxon>
    </lineage>
</organism>
<evidence type="ECO:0000259" key="2">
    <source>
        <dbReference type="Pfam" id="PF19291"/>
    </source>
</evidence>
<dbReference type="EMBL" id="LGUP01000381">
    <property type="protein sequence ID" value="KOG12417.1"/>
    <property type="molecule type" value="Genomic_DNA"/>
</dbReference>
<gene>
    <name evidence="3" type="ORF">ADK34_31655</name>
</gene>
<dbReference type="InterPro" id="IPR045582">
    <property type="entry name" value="Trehalase-like_N"/>
</dbReference>
<dbReference type="GO" id="GO:0004553">
    <property type="term" value="F:hydrolase activity, hydrolyzing O-glycosyl compounds"/>
    <property type="evidence" value="ECO:0007669"/>
    <property type="project" value="TreeGrafter"/>
</dbReference>
<protein>
    <submittedName>
        <fullName evidence="3">Glucoamylase</fullName>
    </submittedName>
</protein>
<dbReference type="Proteomes" id="UP000037023">
    <property type="component" value="Unassembled WGS sequence"/>
</dbReference>
<dbReference type="InterPro" id="IPR011613">
    <property type="entry name" value="GH15-like"/>
</dbReference>